<reference evidence="1 2" key="1">
    <citation type="journal article" date="2023" name="Science">
        <title>Complex scaffold remodeling in plant triterpene biosynthesis.</title>
        <authorList>
            <person name="De La Pena R."/>
            <person name="Hodgson H."/>
            <person name="Liu J.C."/>
            <person name="Stephenson M.J."/>
            <person name="Martin A.C."/>
            <person name="Owen C."/>
            <person name="Harkess A."/>
            <person name="Leebens-Mack J."/>
            <person name="Jimenez L.E."/>
            <person name="Osbourn A."/>
            <person name="Sattely E.S."/>
        </authorList>
    </citation>
    <scope>NUCLEOTIDE SEQUENCE [LARGE SCALE GENOMIC DNA]</scope>
    <source>
        <strain evidence="2">cv. JPN11</strain>
        <tissue evidence="1">Leaf</tissue>
    </source>
</reference>
<evidence type="ECO:0000313" key="1">
    <source>
        <dbReference type="EMBL" id="KAJ4702022.1"/>
    </source>
</evidence>
<gene>
    <name evidence="1" type="ORF">OWV82_025165</name>
</gene>
<dbReference type="Proteomes" id="UP001164539">
    <property type="component" value="Chromosome 14"/>
</dbReference>
<keyword evidence="1" id="KW-0378">Hydrolase</keyword>
<name>A0ACC1WSJ6_MELAZ</name>
<protein>
    <submittedName>
        <fullName evidence="1">Cysteine Protease</fullName>
    </submittedName>
</protein>
<sequence length="437" mass="48530">MNFIGFFLLSVLFLSVIPLNSCSYTAELFDTWCKQHGKTYSSDQEKQHRLGVFEDNYAFVTQHNNMGNSTFTLSLNAFADLTHDEFKASHLGLSPSEANLGQKNVQAPPYVGDIPDRIDWSEKGAVTDVKDQGSCGSCWAFAATGAIEGINKIVTGSLVSLSEQELIDCDPKYNMGCRGGLAEHAYKFVIENYGINTEKNFPYRGHEWICHEDEVKKHIVTIDGYAVVPANNETLLQQAVATQPVSASICGSSRAFQFYHFGIITGPCSTYLDHAVLIVGYASSREWDYWIVKNSWGIGWGMGGYVCIQRNTGKPEGLCGINQRVSYPIKTGPNPPPPPGPTKCNIFVRCPAGQTCCCGWRFLGICFRWHCCPFKSAVCCKDRVHCCPSDHPVCDLEKKRCLKRSPDNISLTEAIKMRGPSRKFGGRWSYSVDAWIS</sequence>
<organism evidence="1 2">
    <name type="scientific">Melia azedarach</name>
    <name type="common">Chinaberry tree</name>
    <dbReference type="NCBI Taxonomy" id="155640"/>
    <lineage>
        <taxon>Eukaryota</taxon>
        <taxon>Viridiplantae</taxon>
        <taxon>Streptophyta</taxon>
        <taxon>Embryophyta</taxon>
        <taxon>Tracheophyta</taxon>
        <taxon>Spermatophyta</taxon>
        <taxon>Magnoliopsida</taxon>
        <taxon>eudicotyledons</taxon>
        <taxon>Gunneridae</taxon>
        <taxon>Pentapetalae</taxon>
        <taxon>rosids</taxon>
        <taxon>malvids</taxon>
        <taxon>Sapindales</taxon>
        <taxon>Meliaceae</taxon>
        <taxon>Melia</taxon>
    </lineage>
</organism>
<evidence type="ECO:0000313" key="2">
    <source>
        <dbReference type="Proteomes" id="UP001164539"/>
    </source>
</evidence>
<accession>A0ACC1WSJ6</accession>
<keyword evidence="1" id="KW-0645">Protease</keyword>
<proteinExistence type="predicted"/>
<keyword evidence="2" id="KW-1185">Reference proteome</keyword>
<comment type="caution">
    <text evidence="1">The sequence shown here is derived from an EMBL/GenBank/DDBJ whole genome shotgun (WGS) entry which is preliminary data.</text>
</comment>
<dbReference type="EMBL" id="CM051407">
    <property type="protein sequence ID" value="KAJ4702022.1"/>
    <property type="molecule type" value="Genomic_DNA"/>
</dbReference>